<dbReference type="eggNOG" id="COG1357">
    <property type="taxonomic scope" value="Bacteria"/>
</dbReference>
<organism evidence="1 2">
    <name type="scientific">Paucilactobacillus suebicus DSM 5007 = KCTC 3549</name>
    <dbReference type="NCBI Taxonomy" id="1423807"/>
    <lineage>
        <taxon>Bacteria</taxon>
        <taxon>Bacillati</taxon>
        <taxon>Bacillota</taxon>
        <taxon>Bacilli</taxon>
        <taxon>Lactobacillales</taxon>
        <taxon>Lactobacillaceae</taxon>
        <taxon>Paucilactobacillus</taxon>
    </lineage>
</organism>
<keyword evidence="2" id="KW-1185">Reference proteome</keyword>
<dbReference type="RefSeq" id="WP_010621051.1">
    <property type="nucleotide sequence ID" value="NZ_AZGF01000025.1"/>
</dbReference>
<name>A0A0R1W4F1_9LACO</name>
<evidence type="ECO:0000313" key="1">
    <source>
        <dbReference type="EMBL" id="KRM10788.1"/>
    </source>
</evidence>
<gene>
    <name evidence="1" type="ORF">FD16_GL001089</name>
</gene>
<dbReference type="PANTHER" id="PTHR42999">
    <property type="entry name" value="ANTIBIOTIC RESISTANCE PROTEIN MCBG"/>
    <property type="match status" value="1"/>
</dbReference>
<dbReference type="SUPFAM" id="SSF141571">
    <property type="entry name" value="Pentapeptide repeat-like"/>
    <property type="match status" value="1"/>
</dbReference>
<protein>
    <submittedName>
        <fullName evidence="1">Quinolone resistance protein</fullName>
    </submittedName>
</protein>
<reference evidence="1 2" key="1">
    <citation type="journal article" date="2015" name="Genome Announc.">
        <title>Expanding the biotechnology potential of lactobacilli through comparative genomics of 213 strains and associated genera.</title>
        <authorList>
            <person name="Sun Z."/>
            <person name="Harris H.M."/>
            <person name="McCann A."/>
            <person name="Guo C."/>
            <person name="Argimon S."/>
            <person name="Zhang W."/>
            <person name="Yang X."/>
            <person name="Jeffery I.B."/>
            <person name="Cooney J.C."/>
            <person name="Kagawa T.F."/>
            <person name="Liu W."/>
            <person name="Song Y."/>
            <person name="Salvetti E."/>
            <person name="Wrobel A."/>
            <person name="Rasinkangas P."/>
            <person name="Parkhill J."/>
            <person name="Rea M.C."/>
            <person name="O'Sullivan O."/>
            <person name="Ritari J."/>
            <person name="Douillard F.P."/>
            <person name="Paul Ross R."/>
            <person name="Yang R."/>
            <person name="Briner A.E."/>
            <person name="Felis G.E."/>
            <person name="de Vos W.M."/>
            <person name="Barrangou R."/>
            <person name="Klaenhammer T.R."/>
            <person name="Caufield P.W."/>
            <person name="Cui Y."/>
            <person name="Zhang H."/>
            <person name="O'Toole P.W."/>
        </authorList>
    </citation>
    <scope>NUCLEOTIDE SEQUENCE [LARGE SCALE GENOMIC DNA]</scope>
    <source>
        <strain evidence="1 2">DSM 5007</strain>
    </source>
</reference>
<dbReference type="OrthoDB" id="9798656at2"/>
<dbReference type="Gene3D" id="2.160.20.80">
    <property type="entry name" value="E3 ubiquitin-protein ligase SopA"/>
    <property type="match status" value="1"/>
</dbReference>
<proteinExistence type="predicted"/>
<comment type="caution">
    <text evidence="1">The sequence shown here is derived from an EMBL/GenBank/DDBJ whole genome shotgun (WGS) entry which is preliminary data.</text>
</comment>
<dbReference type="PANTHER" id="PTHR42999:SF1">
    <property type="entry name" value="PENTAPEPTIDE REPEAT-CONTAINING PROTEIN"/>
    <property type="match status" value="1"/>
</dbReference>
<dbReference type="PATRIC" id="fig|1423807.3.peg.1109"/>
<dbReference type="AlphaFoldDB" id="A0A0R1W4F1"/>
<dbReference type="Pfam" id="PF13599">
    <property type="entry name" value="Pentapeptide_4"/>
    <property type="match status" value="2"/>
</dbReference>
<dbReference type="EMBL" id="AZGF01000025">
    <property type="protein sequence ID" value="KRM10788.1"/>
    <property type="molecule type" value="Genomic_DNA"/>
</dbReference>
<dbReference type="InterPro" id="IPR001646">
    <property type="entry name" value="5peptide_repeat"/>
</dbReference>
<accession>A0A0R1W4F1</accession>
<dbReference type="InterPro" id="IPR052949">
    <property type="entry name" value="PA_immunity-related"/>
</dbReference>
<evidence type="ECO:0000313" key="2">
    <source>
        <dbReference type="Proteomes" id="UP000051820"/>
    </source>
</evidence>
<dbReference type="STRING" id="1423807.FD16_GL001089"/>
<sequence length="196" mass="22285">MITKQELPLDATVAGETYEQCHFDYAQDTIKLDSVHFINCTFEQTDFKFSEWLDCTLTQCRLPNADFSNSLIYRTKFMNCQLTGVNFTRNRWHDSTVSDCQGMYLIMAESILKNCQFNETKLTDSSFQSVRVQSKLVFSECELSGADFTDTALNHVDISKANFESLTFTPSLIRGLKINSWQAAMLLGEMGVDVAD</sequence>
<dbReference type="Proteomes" id="UP000051820">
    <property type="component" value="Unassembled WGS sequence"/>
</dbReference>